<accession>A0ABS4AB84</accession>
<proteinExistence type="predicted"/>
<dbReference type="InterPro" id="IPR010039">
    <property type="entry name" value="EcbF_BcbF"/>
</dbReference>
<dbReference type="NCBIfam" id="TIGR01689">
    <property type="entry name" value="EcbF-BcbF"/>
    <property type="match status" value="1"/>
</dbReference>
<organism evidence="1 2">
    <name type="scientific">Pararoseomonas baculiformis</name>
    <dbReference type="NCBI Taxonomy" id="2820812"/>
    <lineage>
        <taxon>Bacteria</taxon>
        <taxon>Pseudomonadati</taxon>
        <taxon>Pseudomonadota</taxon>
        <taxon>Alphaproteobacteria</taxon>
        <taxon>Acetobacterales</taxon>
        <taxon>Acetobacteraceae</taxon>
        <taxon>Pararoseomonas</taxon>
    </lineage>
</organism>
<dbReference type="Proteomes" id="UP000681594">
    <property type="component" value="Unassembled WGS sequence"/>
</dbReference>
<evidence type="ECO:0000313" key="1">
    <source>
        <dbReference type="EMBL" id="MBP0444259.1"/>
    </source>
</evidence>
<dbReference type="InterPro" id="IPR023214">
    <property type="entry name" value="HAD_sf"/>
</dbReference>
<name>A0ABS4AB84_9PROT</name>
<evidence type="ECO:0000313" key="2">
    <source>
        <dbReference type="Proteomes" id="UP000681594"/>
    </source>
</evidence>
<sequence length="126" mass="14279">MQRLVLDLDGTITLEDPGVPYAEKQPNLEVVEQIRRYKAQGFEIIIQSARNMRTFKGSVGKITAFTLPVIVDWLKKHDIPFDEIHVGKPWCGTDGFYVDDRAIRPDEFVKLSLDEIHALIGKTSAP</sequence>
<dbReference type="SUPFAM" id="SSF56784">
    <property type="entry name" value="HAD-like"/>
    <property type="match status" value="1"/>
</dbReference>
<reference evidence="1 2" key="1">
    <citation type="submission" date="2021-03" db="EMBL/GenBank/DDBJ databases">
        <authorList>
            <person name="So Y."/>
        </authorList>
    </citation>
    <scope>NUCLEOTIDE SEQUENCE [LARGE SCALE GENOMIC DNA]</scope>
    <source>
        <strain evidence="1 2">SSH11</strain>
    </source>
</reference>
<comment type="caution">
    <text evidence="1">The sequence shown here is derived from an EMBL/GenBank/DDBJ whole genome shotgun (WGS) entry which is preliminary data.</text>
</comment>
<dbReference type="EMBL" id="JAGIZB010000004">
    <property type="protein sequence ID" value="MBP0444259.1"/>
    <property type="molecule type" value="Genomic_DNA"/>
</dbReference>
<dbReference type="InterPro" id="IPR036412">
    <property type="entry name" value="HAD-like_sf"/>
</dbReference>
<dbReference type="Gene3D" id="3.40.50.1000">
    <property type="entry name" value="HAD superfamily/HAD-like"/>
    <property type="match status" value="1"/>
</dbReference>
<dbReference type="RefSeq" id="WP_209378487.1">
    <property type="nucleotide sequence ID" value="NZ_JAGIZB010000004.1"/>
</dbReference>
<gene>
    <name evidence="1" type="ORF">J8J14_05655</name>
</gene>
<protein>
    <submittedName>
        <fullName evidence="1">Capsular biosynthesis protein</fullName>
    </submittedName>
</protein>
<keyword evidence="2" id="KW-1185">Reference proteome</keyword>